<keyword evidence="6" id="KW-0820">tRNA-binding</keyword>
<evidence type="ECO:0000259" key="8">
    <source>
        <dbReference type="Pfam" id="PF00281"/>
    </source>
</evidence>
<evidence type="ECO:0000313" key="10">
    <source>
        <dbReference type="EMBL" id="VEU56072.1"/>
    </source>
</evidence>
<dbReference type="Pfam" id="PF00281">
    <property type="entry name" value="Ribosomal_L5"/>
    <property type="match status" value="1"/>
</dbReference>
<proteinExistence type="inferred from homology"/>
<comment type="function">
    <text evidence="6">This is 1 of the proteins that bind and probably mediate the attachment of the 5S RNA into the large ribosomal subunit, where it forms part of the central protuberance. In the 70S ribosome it contacts protein S13 of the 30S subunit (bridge B1b), connecting the 2 subunits; this bridge is implicated in subunit movement. Contacts the P site tRNA; the 5S rRNA and some of its associated proteins might help stabilize positioning of ribosome-bound tRNAs.</text>
</comment>
<dbReference type="GO" id="GO:0003735">
    <property type="term" value="F:structural constituent of ribosome"/>
    <property type="evidence" value="ECO:0007669"/>
    <property type="project" value="InterPro"/>
</dbReference>
<evidence type="ECO:0000259" key="9">
    <source>
        <dbReference type="Pfam" id="PF00673"/>
    </source>
</evidence>
<dbReference type="NCBIfam" id="NF000585">
    <property type="entry name" value="PRK00010.1"/>
    <property type="match status" value="1"/>
</dbReference>
<sequence>MAKTKKLELEKKYLKDVKPALMKEFNYSSIMQVPRLEKIVVNMTAGNEVSNSKAIEEVMVELAQIAGQKPFQTTAKKSLASWKLREGMPMGGKVTLRRERMWSFLTKLIEVALPRVRDFNGLNPKSFDGRGNYALGVKEEIIFPEISFDKIRKLKGMDVILVTNAKTNEEALALLKHLGVPFAK</sequence>
<evidence type="ECO:0000256" key="1">
    <source>
        <dbReference type="ARBA" id="ARBA00008553"/>
    </source>
</evidence>
<dbReference type="GO" id="GO:0000049">
    <property type="term" value="F:tRNA binding"/>
    <property type="evidence" value="ECO:0007669"/>
    <property type="project" value="UniProtKB-UniRule"/>
</dbReference>
<evidence type="ECO:0000256" key="4">
    <source>
        <dbReference type="ARBA" id="ARBA00035245"/>
    </source>
</evidence>
<evidence type="ECO:0000256" key="5">
    <source>
        <dbReference type="ARBA" id="ARBA00058604"/>
    </source>
</evidence>
<dbReference type="InterPro" id="IPR031309">
    <property type="entry name" value="Ribosomal_uL5_C"/>
</dbReference>
<evidence type="ECO:0000256" key="7">
    <source>
        <dbReference type="RuleBase" id="RU003930"/>
    </source>
</evidence>
<feature type="domain" description="Large ribosomal subunit protein uL5 N-terminal" evidence="8">
    <location>
        <begin position="30"/>
        <end position="85"/>
    </location>
</feature>
<feature type="domain" description="Large ribosomal subunit protein uL5 C-terminal" evidence="9">
    <location>
        <begin position="89"/>
        <end position="182"/>
    </location>
</feature>
<dbReference type="HAMAP" id="MF_01333_B">
    <property type="entry name" value="Ribosomal_uL5_B"/>
    <property type="match status" value="1"/>
</dbReference>
<dbReference type="InterPro" id="IPR020930">
    <property type="entry name" value="Ribosomal_uL5_bac-type"/>
</dbReference>
<organism evidence="10">
    <name type="scientific">Metamycoplasma salivarium</name>
    <name type="common">Mycoplasma salivarium</name>
    <dbReference type="NCBI Taxonomy" id="2124"/>
    <lineage>
        <taxon>Bacteria</taxon>
        <taxon>Bacillati</taxon>
        <taxon>Mycoplasmatota</taxon>
        <taxon>Mycoplasmoidales</taxon>
        <taxon>Metamycoplasmataceae</taxon>
        <taxon>Metamycoplasma</taxon>
    </lineage>
</organism>
<geneLocation type="plasmid" evidence="10">
    <name>2</name>
</geneLocation>
<dbReference type="InterPro" id="IPR031310">
    <property type="entry name" value="Ribosomal_uL5_N"/>
</dbReference>
<dbReference type="InterPro" id="IPR022803">
    <property type="entry name" value="Ribosomal_uL5_dom_sf"/>
</dbReference>
<keyword evidence="3 6" id="KW-0687">Ribonucleoprotein</keyword>
<evidence type="ECO:0000256" key="3">
    <source>
        <dbReference type="ARBA" id="ARBA00023274"/>
    </source>
</evidence>
<comment type="subunit">
    <text evidence="6">Part of the 50S ribosomal subunit; part of the 5S rRNA/L5/L18/L25 subcomplex. Contacts the 5S rRNA and the P site tRNA. Forms a bridge to the 30S subunit in the 70S ribosome.</text>
</comment>
<dbReference type="PANTHER" id="PTHR11994">
    <property type="entry name" value="60S RIBOSOMAL PROTEIN L11-RELATED"/>
    <property type="match status" value="1"/>
</dbReference>
<dbReference type="PIRSF" id="PIRSF002161">
    <property type="entry name" value="Ribosomal_L5"/>
    <property type="match status" value="1"/>
</dbReference>
<gene>
    <name evidence="10" type="primary">rplE_2</name>
    <name evidence="6" type="synonym">rplE</name>
    <name evidence="10" type="ORF">NCTC10113_00953</name>
</gene>
<accession>A0A448ZXU5</accession>
<dbReference type="Gene3D" id="3.30.1440.10">
    <property type="match status" value="1"/>
</dbReference>
<protein>
    <recommendedName>
        <fullName evidence="4 6">Large ribosomal subunit protein uL5</fullName>
    </recommendedName>
</protein>
<evidence type="ECO:0000256" key="2">
    <source>
        <dbReference type="ARBA" id="ARBA00022980"/>
    </source>
</evidence>
<comment type="similarity">
    <text evidence="1 6 7">Belongs to the universal ribosomal protein uL5 family.</text>
</comment>
<name>A0A448ZXU5_METSV</name>
<keyword evidence="2 6" id="KW-0689">Ribosomal protein</keyword>
<dbReference type="Pfam" id="PF00673">
    <property type="entry name" value="Ribosomal_L5_C"/>
    <property type="match status" value="1"/>
</dbReference>
<reference evidence="10" key="1">
    <citation type="submission" date="2019-01" db="EMBL/GenBank/DDBJ databases">
        <authorList>
            <consortium name="Pathogen Informatics"/>
        </authorList>
    </citation>
    <scope>NUCLEOTIDE SEQUENCE [LARGE SCALE GENOMIC DNA]</scope>
    <source>
        <strain evidence="10">NCTC10113</strain>
    </source>
</reference>
<dbReference type="RefSeq" id="WP_029670553.1">
    <property type="nucleotide sequence ID" value="NZ_LR214938.2"/>
</dbReference>
<dbReference type="GO" id="GO:0005840">
    <property type="term" value="C:ribosome"/>
    <property type="evidence" value="ECO:0007669"/>
    <property type="project" value="UniProtKB-KW"/>
</dbReference>
<comment type="function">
    <text evidence="5">This is one of the proteins that bind and probably mediate the attachment of the 5S RNA into the large ribosomal subunit, where it forms part of the central protuberance. In the 70S ribosome it contacts protein S13 of the 30S subunit (bridge B1b), connecting the 2 subunits; this bridge is implicated in subunit movement. Contacts the P site tRNA; the 5S rRNA and some of its associated proteins might help stabilize positioning of ribosome-bound tRNAs.</text>
</comment>
<dbReference type="InterPro" id="IPR002132">
    <property type="entry name" value="Ribosomal_uL5"/>
</dbReference>
<dbReference type="EMBL" id="LR214939">
    <property type="protein sequence ID" value="VEU56072.1"/>
    <property type="molecule type" value="Genomic_DNA"/>
</dbReference>
<dbReference type="GO" id="GO:0019843">
    <property type="term" value="F:rRNA binding"/>
    <property type="evidence" value="ECO:0007669"/>
    <property type="project" value="UniProtKB-UniRule"/>
</dbReference>
<evidence type="ECO:0000256" key="6">
    <source>
        <dbReference type="HAMAP-Rule" id="MF_01333"/>
    </source>
</evidence>
<dbReference type="AlphaFoldDB" id="A0A448ZXU5"/>
<dbReference type="GO" id="GO:0006412">
    <property type="term" value="P:translation"/>
    <property type="evidence" value="ECO:0007669"/>
    <property type="project" value="UniProtKB-UniRule"/>
</dbReference>
<keyword evidence="10" id="KW-0614">Plasmid</keyword>
<keyword evidence="6" id="KW-0699">rRNA-binding</keyword>
<dbReference type="FunFam" id="3.30.1440.10:FF:000001">
    <property type="entry name" value="50S ribosomal protein L5"/>
    <property type="match status" value="1"/>
</dbReference>
<dbReference type="GO" id="GO:1990904">
    <property type="term" value="C:ribonucleoprotein complex"/>
    <property type="evidence" value="ECO:0007669"/>
    <property type="project" value="UniProtKB-KW"/>
</dbReference>
<dbReference type="SUPFAM" id="SSF55282">
    <property type="entry name" value="RL5-like"/>
    <property type="match status" value="1"/>
</dbReference>
<keyword evidence="6" id="KW-0694">RNA-binding</keyword>